<dbReference type="EMBL" id="PHKW01000006">
    <property type="protein sequence ID" value="PKV15752.1"/>
    <property type="molecule type" value="Genomic_DNA"/>
</dbReference>
<evidence type="ECO:0000313" key="5">
    <source>
        <dbReference type="Proteomes" id="UP000233748"/>
    </source>
</evidence>
<name>A0A2N3RFX8_9XANT</name>
<evidence type="ECO:0000313" key="2">
    <source>
        <dbReference type="EMBL" id="PKV11418.1"/>
    </source>
</evidence>
<reference evidence="4 5" key="1">
    <citation type="submission" date="2017-11" db="EMBL/GenBank/DDBJ databases">
        <title>Xanthomonas prunicola sp. nov., a novel pathogen that affects nectarine (Prunus persica var. nectarine) trees.</title>
        <authorList>
            <person name="Lopez M."/>
            <person name="Lopez-Soriano P."/>
            <person name="Garita-Cambronero J."/>
            <person name="Beltran C."/>
            <person name="Taghouti G."/>
            <person name="Portier P."/>
            <person name="Cubero J."/>
            <person name="Fischer-Le Saux M."/>
            <person name="Marco-Noales E."/>
        </authorList>
    </citation>
    <scope>NUCLEOTIDE SEQUENCE [LARGE SCALE GENOMIC DNA]</scope>
    <source>
        <strain evidence="2 4">CFBP8353</strain>
        <strain evidence="3 5">CFBP8354</strain>
    </source>
</reference>
<protein>
    <submittedName>
        <fullName evidence="2">Uncharacterized protein</fullName>
    </submittedName>
</protein>
<feature type="compositionally biased region" description="Basic and acidic residues" evidence="1">
    <location>
        <begin position="69"/>
        <end position="89"/>
    </location>
</feature>
<proteinExistence type="predicted"/>
<evidence type="ECO:0000256" key="1">
    <source>
        <dbReference type="SAM" id="MobiDB-lite"/>
    </source>
</evidence>
<sequence length="89" mass="9899">MPWTRVLRRSLPLRKTSHRGSHALAGANSALRPARPPSPAFPPFNAALHRHTFRQQSDPGGGTAAFPDRTTRAKPKEKCHVLDQEGRDR</sequence>
<evidence type="ECO:0000313" key="4">
    <source>
        <dbReference type="Proteomes" id="UP000233720"/>
    </source>
</evidence>
<feature type="region of interest" description="Disordered" evidence="1">
    <location>
        <begin position="1"/>
        <end position="89"/>
    </location>
</feature>
<keyword evidence="5" id="KW-1185">Reference proteome</keyword>
<dbReference type="EMBL" id="PHKV01000007">
    <property type="protein sequence ID" value="PKV11418.1"/>
    <property type="molecule type" value="Genomic_DNA"/>
</dbReference>
<feature type="compositionally biased region" description="Basic residues" evidence="1">
    <location>
        <begin position="1"/>
        <end position="21"/>
    </location>
</feature>
<dbReference type="AlphaFoldDB" id="A0A2N3RFX8"/>
<organism evidence="2 4">
    <name type="scientific">Xanthomonas prunicola</name>
    <dbReference type="NCBI Taxonomy" id="2053930"/>
    <lineage>
        <taxon>Bacteria</taxon>
        <taxon>Pseudomonadati</taxon>
        <taxon>Pseudomonadota</taxon>
        <taxon>Gammaproteobacteria</taxon>
        <taxon>Lysobacterales</taxon>
        <taxon>Lysobacteraceae</taxon>
        <taxon>Xanthomonas</taxon>
    </lineage>
</organism>
<dbReference type="Proteomes" id="UP000233748">
    <property type="component" value="Unassembled WGS sequence"/>
</dbReference>
<evidence type="ECO:0000313" key="3">
    <source>
        <dbReference type="EMBL" id="PKV15752.1"/>
    </source>
</evidence>
<accession>A0A2N3RFX8</accession>
<dbReference type="Proteomes" id="UP000233720">
    <property type="component" value="Unassembled WGS sequence"/>
</dbReference>
<gene>
    <name evidence="2" type="ORF">XpruCFBP8353_17800</name>
    <name evidence="3" type="ORF">XpruCFBP8354_17100</name>
</gene>
<comment type="caution">
    <text evidence="2">The sequence shown here is derived from an EMBL/GenBank/DDBJ whole genome shotgun (WGS) entry which is preliminary data.</text>
</comment>